<evidence type="ECO:0000313" key="2">
    <source>
        <dbReference type="EMBL" id="KXS13845.1"/>
    </source>
</evidence>
<keyword evidence="1" id="KW-0732">Signal</keyword>
<accession>A0A139ABJ4</accession>
<keyword evidence="3" id="KW-1185">Reference proteome</keyword>
<dbReference type="EMBL" id="KQ965773">
    <property type="protein sequence ID" value="KXS13845.1"/>
    <property type="molecule type" value="Genomic_DNA"/>
</dbReference>
<sequence length="281" mass="28770">MVPSRLLLSGIAATLALNLLVAPATAFSNGGLIPSYICDLVDQAAGSPKSLGQIVPQLVEGDDAMQKVAGYHFHFMAPYAALDLCTINVVSGAAVTPTTVFQLATKNTSHIVVGMILWVQSNAAAQPVQVGTFTNPGVNMIPYPWRGCGKPNATIVHSQALDEDGNPTPNLSTLMTWSMGADKVTTPTVTVRGVCAVMGPDGTQGGYGPFSVELPVNAAAMGMKTTAAMNQAKTSAATMKQVKTKAQKTKKTKATKPAAAATQAAVATQAATAGATCVPVA</sequence>
<name>A0A139ABJ4_GONPJ</name>
<evidence type="ECO:0000256" key="1">
    <source>
        <dbReference type="SAM" id="SignalP"/>
    </source>
</evidence>
<reference evidence="2 3" key="1">
    <citation type="journal article" date="2015" name="Genome Biol. Evol.">
        <title>Phylogenomic analyses indicate that early fungi evolved digesting cell walls of algal ancestors of land plants.</title>
        <authorList>
            <person name="Chang Y."/>
            <person name="Wang S."/>
            <person name="Sekimoto S."/>
            <person name="Aerts A.L."/>
            <person name="Choi C."/>
            <person name="Clum A."/>
            <person name="LaButti K.M."/>
            <person name="Lindquist E.A."/>
            <person name="Yee Ngan C."/>
            <person name="Ohm R.A."/>
            <person name="Salamov A.A."/>
            <person name="Grigoriev I.V."/>
            <person name="Spatafora J.W."/>
            <person name="Berbee M.L."/>
        </authorList>
    </citation>
    <scope>NUCLEOTIDE SEQUENCE [LARGE SCALE GENOMIC DNA]</scope>
    <source>
        <strain evidence="2 3">JEL478</strain>
    </source>
</reference>
<organism evidence="2 3">
    <name type="scientific">Gonapodya prolifera (strain JEL478)</name>
    <name type="common">Monoblepharis prolifera</name>
    <dbReference type="NCBI Taxonomy" id="1344416"/>
    <lineage>
        <taxon>Eukaryota</taxon>
        <taxon>Fungi</taxon>
        <taxon>Fungi incertae sedis</taxon>
        <taxon>Chytridiomycota</taxon>
        <taxon>Chytridiomycota incertae sedis</taxon>
        <taxon>Monoblepharidomycetes</taxon>
        <taxon>Monoblepharidales</taxon>
        <taxon>Gonapodyaceae</taxon>
        <taxon>Gonapodya</taxon>
    </lineage>
</organism>
<protein>
    <recommendedName>
        <fullName evidence="4">Lytic polysaccharide monooxygenase</fullName>
    </recommendedName>
</protein>
<feature type="chain" id="PRO_5007296090" description="Lytic polysaccharide monooxygenase" evidence="1">
    <location>
        <begin position="27"/>
        <end position="281"/>
    </location>
</feature>
<dbReference type="Proteomes" id="UP000070544">
    <property type="component" value="Unassembled WGS sequence"/>
</dbReference>
<dbReference type="OrthoDB" id="2145795at2759"/>
<dbReference type="AlphaFoldDB" id="A0A139ABJ4"/>
<feature type="signal peptide" evidence="1">
    <location>
        <begin position="1"/>
        <end position="26"/>
    </location>
</feature>
<evidence type="ECO:0000313" key="3">
    <source>
        <dbReference type="Proteomes" id="UP000070544"/>
    </source>
</evidence>
<gene>
    <name evidence="2" type="ORF">M427DRAFT_70971</name>
</gene>
<evidence type="ECO:0008006" key="4">
    <source>
        <dbReference type="Google" id="ProtNLM"/>
    </source>
</evidence>
<proteinExistence type="predicted"/>